<reference evidence="5" key="3">
    <citation type="submission" date="2021-10" db="EMBL/GenBank/DDBJ databases">
        <title>Collection of gut derived symbiotic bacterial strains cultured from healthy donors.</title>
        <authorList>
            <person name="Lin H."/>
            <person name="Littmann E."/>
            <person name="Kohout C."/>
            <person name="Pamer E.G."/>
        </authorList>
    </citation>
    <scope>NUCLEOTIDE SEQUENCE</scope>
    <source>
        <strain evidence="5">DFI.4.48</strain>
    </source>
</reference>
<keyword evidence="3" id="KW-0326">Glycosidase</keyword>
<dbReference type="InterPro" id="IPR023296">
    <property type="entry name" value="Glyco_hydro_beta-prop_sf"/>
</dbReference>
<comment type="similarity">
    <text evidence="1">Belongs to the glycosyl hydrolase 32 family.</text>
</comment>
<dbReference type="Proteomes" id="UP001198439">
    <property type="component" value="Unassembled WGS sequence"/>
</dbReference>
<feature type="domain" description="Glycosyl hydrolase family 32 N-terminal" evidence="4">
    <location>
        <begin position="19"/>
        <end position="55"/>
    </location>
</feature>
<protein>
    <recommendedName>
        <fullName evidence="4">Glycosyl hydrolase family 32 N-terminal domain-containing protein</fullName>
    </recommendedName>
</protein>
<dbReference type="InterPro" id="IPR013148">
    <property type="entry name" value="Glyco_hydro_32_N"/>
</dbReference>
<evidence type="ECO:0000256" key="1">
    <source>
        <dbReference type="ARBA" id="ARBA00009902"/>
    </source>
</evidence>
<accession>A0A2T3FW99</accession>
<dbReference type="SUPFAM" id="SSF75005">
    <property type="entry name" value="Arabinanase/levansucrase/invertase"/>
    <property type="match status" value="1"/>
</dbReference>
<evidence type="ECO:0000256" key="2">
    <source>
        <dbReference type="ARBA" id="ARBA00022801"/>
    </source>
</evidence>
<evidence type="ECO:0000256" key="3">
    <source>
        <dbReference type="ARBA" id="ARBA00023295"/>
    </source>
</evidence>
<proteinExistence type="inferred from homology"/>
<dbReference type="Gene3D" id="2.115.10.20">
    <property type="entry name" value="Glycosyl hydrolase domain, family 43"/>
    <property type="match status" value="1"/>
</dbReference>
<dbReference type="EMBL" id="JAJDKZ010000024">
    <property type="protein sequence ID" value="MCB8610732.1"/>
    <property type="molecule type" value="Genomic_DNA"/>
</dbReference>
<keyword evidence="2" id="KW-0378">Hydrolase</keyword>
<gene>
    <name evidence="6" type="ORF">C7U55_09625</name>
    <name evidence="5" type="ORF">LJD69_09015</name>
</gene>
<evidence type="ECO:0000313" key="5">
    <source>
        <dbReference type="EMBL" id="MCB8610732.1"/>
    </source>
</evidence>
<keyword evidence="7" id="KW-1185">Reference proteome</keyword>
<reference evidence="6" key="2">
    <citation type="journal article" date="2019" name="Int. J. Syst. Evol. Microbiol.">
        <title>Faecalibacillus intestinalis gen. nov., sp. nov. and Faecalibacillus faecis sp. nov., isolated from human faeces.</title>
        <authorList>
            <person name="Seo B."/>
            <person name="Jeon K."/>
            <person name="Baek I."/>
            <person name="Lee Y.M."/>
            <person name="Baek K."/>
            <person name="Ko G."/>
        </authorList>
    </citation>
    <scope>NUCLEOTIDE SEQUENCE</scope>
    <source>
        <strain evidence="6">SNUG30370</strain>
    </source>
</reference>
<sequence>MKDIVEMAGVGKTIVSCYFNEDYVKDFEEIDNGFDIYAAHSFLDEKGRRILIGWM</sequence>
<dbReference type="EMBL" id="PYLP01000013">
    <property type="protein sequence ID" value="PST39558.1"/>
    <property type="molecule type" value="Genomic_DNA"/>
</dbReference>
<dbReference type="GO" id="GO:0016798">
    <property type="term" value="F:hydrolase activity, acting on glycosyl bonds"/>
    <property type="evidence" value="ECO:0007669"/>
    <property type="project" value="UniProtKB-KW"/>
</dbReference>
<dbReference type="Proteomes" id="UP000241201">
    <property type="component" value="Unassembled WGS sequence"/>
</dbReference>
<dbReference type="Pfam" id="PF00251">
    <property type="entry name" value="Glyco_hydro_32N"/>
    <property type="match status" value="1"/>
</dbReference>
<dbReference type="RefSeq" id="WP_106988393.1">
    <property type="nucleotide sequence ID" value="NZ_DAWBWI010000128.1"/>
</dbReference>
<reference evidence="7" key="1">
    <citation type="submission" date="2018-03" db="EMBL/GenBank/DDBJ databases">
        <title>Lachnoclostridium SNUG30370 gen.nov., sp.nov., isolated from human faeces.</title>
        <authorList>
            <person name="Seo B."/>
            <person name="Jeon K."/>
            <person name="Ko G."/>
        </authorList>
    </citation>
    <scope>NUCLEOTIDE SEQUENCE [LARGE SCALE GENOMIC DNA]</scope>
    <source>
        <strain evidence="7">SNUG30370</strain>
    </source>
</reference>
<evidence type="ECO:0000313" key="6">
    <source>
        <dbReference type="EMBL" id="PST39558.1"/>
    </source>
</evidence>
<organism evidence="6 7">
    <name type="scientific">Faecalibacillus faecis</name>
    <dbReference type="NCBI Taxonomy" id="1982628"/>
    <lineage>
        <taxon>Bacteria</taxon>
        <taxon>Bacillati</taxon>
        <taxon>Bacillota</taxon>
        <taxon>Erysipelotrichia</taxon>
        <taxon>Erysipelotrichales</taxon>
        <taxon>Coprobacillaceae</taxon>
        <taxon>Faecalibacillus</taxon>
    </lineage>
</organism>
<dbReference type="GeneID" id="77471350"/>
<evidence type="ECO:0000313" key="7">
    <source>
        <dbReference type="Proteomes" id="UP000241201"/>
    </source>
</evidence>
<name>A0A2T3FW99_9FIRM</name>
<dbReference type="AlphaFoldDB" id="A0A2T3FW99"/>
<comment type="caution">
    <text evidence="6">The sequence shown here is derived from an EMBL/GenBank/DDBJ whole genome shotgun (WGS) entry which is preliminary data.</text>
</comment>
<evidence type="ECO:0000259" key="4">
    <source>
        <dbReference type="Pfam" id="PF00251"/>
    </source>
</evidence>